<feature type="transmembrane region" description="Helical" evidence="7">
    <location>
        <begin position="304"/>
        <end position="330"/>
    </location>
</feature>
<feature type="transmembrane region" description="Helical" evidence="7">
    <location>
        <begin position="350"/>
        <end position="372"/>
    </location>
</feature>
<evidence type="ECO:0000256" key="4">
    <source>
        <dbReference type="ARBA" id="ARBA00022989"/>
    </source>
</evidence>
<sequence length="386" mass="41350">MNLITLPVRTLRRKLMRTLLLTVVFAAGICSVVALNYVSKAVGDSMEKKLTAYGANIMLKPVVDTLAVGYGGFSLGSVSYDVKHLTMDQVARVRDIELKERIASVAPKFIALSTVKGRHVAMIGVDWAEEMLIKNYWGFTGRPADKPGEVLVGSNAARDLGLTPGDVFSAEGREFSVAGVLTSTGSEDDNVIFAGIEDLQNALGKPGQVHFAEVAALCSGCPIDDIVAQIQTVLPDVDITAMQKVVKARMYTVHFVQHLALIVSLILLLTACFMIALSLLASVNERKHEIGVLRSLGYSRSSVFSIFCMEALFIGMVAGAVGYFGGFGISHVVMDMLELAKEAELIMEPWHLGVTLAGVAGISCLSSVIPAWKAANTDPSQALVML</sequence>
<dbReference type="PANTHER" id="PTHR30572">
    <property type="entry name" value="MEMBRANE COMPONENT OF TRANSPORTER-RELATED"/>
    <property type="match status" value="1"/>
</dbReference>
<organism evidence="10">
    <name type="scientific">Fundidesulfovibrio putealis</name>
    <dbReference type="NCBI Taxonomy" id="270496"/>
    <lineage>
        <taxon>Bacteria</taxon>
        <taxon>Pseudomonadati</taxon>
        <taxon>Thermodesulfobacteriota</taxon>
        <taxon>Desulfovibrionia</taxon>
        <taxon>Desulfovibrionales</taxon>
        <taxon>Desulfovibrionaceae</taxon>
        <taxon>Fundidesulfovibrio</taxon>
    </lineage>
</organism>
<name>A0A7C4AGU8_9BACT</name>
<comment type="caution">
    <text evidence="10">The sequence shown here is derived from an EMBL/GenBank/DDBJ whole genome shotgun (WGS) entry which is preliminary data.</text>
</comment>
<dbReference type="PANTHER" id="PTHR30572:SF4">
    <property type="entry name" value="ABC TRANSPORTER PERMEASE YTRF"/>
    <property type="match status" value="1"/>
</dbReference>
<dbReference type="GO" id="GO:0022857">
    <property type="term" value="F:transmembrane transporter activity"/>
    <property type="evidence" value="ECO:0007669"/>
    <property type="project" value="TreeGrafter"/>
</dbReference>
<dbReference type="InterPro" id="IPR003838">
    <property type="entry name" value="ABC3_permease_C"/>
</dbReference>
<keyword evidence="4 7" id="KW-1133">Transmembrane helix</keyword>
<gene>
    <name evidence="10" type="ORF">ENR59_05780</name>
</gene>
<dbReference type="GO" id="GO:0005886">
    <property type="term" value="C:plasma membrane"/>
    <property type="evidence" value="ECO:0007669"/>
    <property type="project" value="UniProtKB-SubCell"/>
</dbReference>
<comment type="subcellular location">
    <subcellularLocation>
        <location evidence="1">Cell membrane</location>
        <topology evidence="1">Multi-pass membrane protein</topology>
    </subcellularLocation>
</comment>
<feature type="domain" description="MacB-like periplasmic core" evidence="9">
    <location>
        <begin position="19"/>
        <end position="210"/>
    </location>
</feature>
<dbReference type="AlphaFoldDB" id="A0A7C4AGU8"/>
<dbReference type="InterPro" id="IPR025857">
    <property type="entry name" value="MacB_PCD"/>
</dbReference>
<evidence type="ECO:0000256" key="6">
    <source>
        <dbReference type="ARBA" id="ARBA00038076"/>
    </source>
</evidence>
<evidence type="ECO:0000256" key="1">
    <source>
        <dbReference type="ARBA" id="ARBA00004651"/>
    </source>
</evidence>
<comment type="similarity">
    <text evidence="6">Belongs to the ABC-4 integral membrane protein family.</text>
</comment>
<proteinExistence type="inferred from homology"/>
<dbReference type="EMBL" id="DSRP01000402">
    <property type="protein sequence ID" value="HGG92446.1"/>
    <property type="molecule type" value="Genomic_DNA"/>
</dbReference>
<keyword evidence="2" id="KW-1003">Cell membrane</keyword>
<evidence type="ECO:0000256" key="3">
    <source>
        <dbReference type="ARBA" id="ARBA00022692"/>
    </source>
</evidence>
<reference evidence="10" key="1">
    <citation type="journal article" date="2020" name="mSystems">
        <title>Genome- and Community-Level Interaction Insights into Carbon Utilization and Element Cycling Functions of Hydrothermarchaeota in Hydrothermal Sediment.</title>
        <authorList>
            <person name="Zhou Z."/>
            <person name="Liu Y."/>
            <person name="Xu W."/>
            <person name="Pan J."/>
            <person name="Luo Z.H."/>
            <person name="Li M."/>
        </authorList>
    </citation>
    <scope>NUCLEOTIDE SEQUENCE [LARGE SCALE GENOMIC DNA]</scope>
    <source>
        <strain evidence="10">SpSt-413</strain>
    </source>
</reference>
<accession>A0A7C4AGU8</accession>
<protein>
    <submittedName>
        <fullName evidence="10">ABC transporter permease</fullName>
    </submittedName>
</protein>
<dbReference type="Pfam" id="PF02687">
    <property type="entry name" value="FtsX"/>
    <property type="match status" value="1"/>
</dbReference>
<keyword evidence="3 7" id="KW-0812">Transmembrane</keyword>
<evidence type="ECO:0000313" key="10">
    <source>
        <dbReference type="EMBL" id="HGG92446.1"/>
    </source>
</evidence>
<feature type="domain" description="ABC3 transporter permease C-terminal" evidence="8">
    <location>
        <begin position="262"/>
        <end position="379"/>
    </location>
</feature>
<feature type="transmembrane region" description="Helical" evidence="7">
    <location>
        <begin position="259"/>
        <end position="283"/>
    </location>
</feature>
<evidence type="ECO:0000256" key="5">
    <source>
        <dbReference type="ARBA" id="ARBA00023136"/>
    </source>
</evidence>
<evidence type="ECO:0000259" key="9">
    <source>
        <dbReference type="Pfam" id="PF12704"/>
    </source>
</evidence>
<dbReference type="InterPro" id="IPR050250">
    <property type="entry name" value="Macrolide_Exporter_MacB"/>
</dbReference>
<evidence type="ECO:0000256" key="7">
    <source>
        <dbReference type="SAM" id="Phobius"/>
    </source>
</evidence>
<dbReference type="Pfam" id="PF12704">
    <property type="entry name" value="MacB_PCD"/>
    <property type="match status" value="1"/>
</dbReference>
<evidence type="ECO:0000256" key="2">
    <source>
        <dbReference type="ARBA" id="ARBA00022475"/>
    </source>
</evidence>
<evidence type="ECO:0000259" key="8">
    <source>
        <dbReference type="Pfam" id="PF02687"/>
    </source>
</evidence>
<keyword evidence="5 7" id="KW-0472">Membrane</keyword>